<gene>
    <name evidence="2" type="ORF">DFJ65_2781</name>
</gene>
<dbReference type="EMBL" id="QTUA01000001">
    <property type="protein sequence ID" value="REF31705.1"/>
    <property type="molecule type" value="Genomic_DNA"/>
</dbReference>
<evidence type="ECO:0000313" key="2">
    <source>
        <dbReference type="EMBL" id="REF31705.1"/>
    </source>
</evidence>
<dbReference type="OrthoDB" id="3815685at2"/>
<evidence type="ECO:0000259" key="1">
    <source>
        <dbReference type="Pfam" id="PF04167"/>
    </source>
</evidence>
<comment type="caution">
    <text evidence="2">The sequence shown here is derived from an EMBL/GenBank/DDBJ whole genome shotgun (WGS) entry which is preliminary data.</text>
</comment>
<protein>
    <submittedName>
        <fullName evidence="2">Uncharacterized protein DUF402</fullName>
    </submittedName>
</protein>
<keyword evidence="3" id="KW-1185">Reference proteome</keyword>
<accession>A0A3D9UYN8</accession>
<dbReference type="InterPro" id="IPR035930">
    <property type="entry name" value="FomD-like_sf"/>
</dbReference>
<organism evidence="2 3">
    <name type="scientific">Calidifontibacter indicus</name>
    <dbReference type="NCBI Taxonomy" id="419650"/>
    <lineage>
        <taxon>Bacteria</taxon>
        <taxon>Bacillati</taxon>
        <taxon>Actinomycetota</taxon>
        <taxon>Actinomycetes</taxon>
        <taxon>Micrococcales</taxon>
        <taxon>Dermacoccaceae</taxon>
        <taxon>Calidifontibacter</taxon>
    </lineage>
</organism>
<name>A0A3D9UYN8_9MICO</name>
<dbReference type="InterPro" id="IPR007295">
    <property type="entry name" value="DUF402"/>
</dbReference>
<feature type="domain" description="DUF402" evidence="1">
    <location>
        <begin position="114"/>
        <end position="239"/>
    </location>
</feature>
<proteinExistence type="predicted"/>
<dbReference type="Gene3D" id="2.40.380.10">
    <property type="entry name" value="FomD-like"/>
    <property type="match status" value="1"/>
</dbReference>
<sequence>MRLPIGASDVTPSGGTVTLIGRRAEGWQQVGPRMSLEEALAVIGSHRPSDLPGATPREAGNAPYLEPGAEITWHYQRSIDTARVVRDDERGLVAWIPSGSARLGATPATGGHVRDVELAERFRTPWVMQESTWHGSGVLRVAPTRRPWSVWFFRDSNGDYSGTYVNLELPHRRPGEGDPMPLRTHTCDLVLDVWMDAEPAGDEDVWLKDADELDAAVEQLRYTGRQRDAVRALADHACRELFRDWAWPMDEGWQQWQPTPELDTPITLPDNEIVAWAGARHGVDSLDG</sequence>
<dbReference type="RefSeq" id="WP_115923502.1">
    <property type="nucleotide sequence ID" value="NZ_QTUA01000001.1"/>
</dbReference>
<dbReference type="SUPFAM" id="SSF159234">
    <property type="entry name" value="FomD-like"/>
    <property type="match status" value="1"/>
</dbReference>
<dbReference type="Pfam" id="PF04167">
    <property type="entry name" value="DUF402"/>
    <property type="match status" value="1"/>
</dbReference>
<reference evidence="2 3" key="1">
    <citation type="submission" date="2018-08" db="EMBL/GenBank/DDBJ databases">
        <title>Sequencing the genomes of 1000 actinobacteria strains.</title>
        <authorList>
            <person name="Klenk H.-P."/>
        </authorList>
    </citation>
    <scope>NUCLEOTIDE SEQUENCE [LARGE SCALE GENOMIC DNA]</scope>
    <source>
        <strain evidence="2 3">DSM 22967</strain>
    </source>
</reference>
<dbReference type="Proteomes" id="UP000256253">
    <property type="component" value="Unassembled WGS sequence"/>
</dbReference>
<dbReference type="AlphaFoldDB" id="A0A3D9UYN8"/>
<evidence type="ECO:0000313" key="3">
    <source>
        <dbReference type="Proteomes" id="UP000256253"/>
    </source>
</evidence>